<protein>
    <submittedName>
        <fullName evidence="2">Uncharacterized protein</fullName>
    </submittedName>
</protein>
<keyword evidence="3" id="KW-1185">Reference proteome</keyword>
<reference evidence="2 3" key="1">
    <citation type="journal article" date="2021" name="Elife">
        <title>Chloroplast acquisition without the gene transfer in kleptoplastic sea slugs, Plakobranchus ocellatus.</title>
        <authorList>
            <person name="Maeda T."/>
            <person name="Takahashi S."/>
            <person name="Yoshida T."/>
            <person name="Shimamura S."/>
            <person name="Takaki Y."/>
            <person name="Nagai Y."/>
            <person name="Toyoda A."/>
            <person name="Suzuki Y."/>
            <person name="Arimoto A."/>
            <person name="Ishii H."/>
            <person name="Satoh N."/>
            <person name="Nishiyama T."/>
            <person name="Hasebe M."/>
            <person name="Maruyama T."/>
            <person name="Minagawa J."/>
            <person name="Obokata J."/>
            <person name="Shigenobu S."/>
        </authorList>
    </citation>
    <scope>NUCLEOTIDE SEQUENCE [LARGE SCALE GENOMIC DNA]</scope>
</reference>
<name>A0AAV3Y5W3_9GAST</name>
<evidence type="ECO:0000313" key="3">
    <source>
        <dbReference type="Proteomes" id="UP000735302"/>
    </source>
</evidence>
<sequence length="142" mass="15632">MPDKTPTFYTSEKSAGVGEQDLAFPLAFFSINDQLDVDYDFTYLGLTISDTLLLDAEIGRHISKAEMTGRWEVACTFHNKVISGFWALPHASQGAGGGARTRNRRVPADLRADSLATVPPTPPSRNSPQNMVRRSCAFRVEI</sequence>
<organism evidence="2 3">
    <name type="scientific">Plakobranchus ocellatus</name>
    <dbReference type="NCBI Taxonomy" id="259542"/>
    <lineage>
        <taxon>Eukaryota</taxon>
        <taxon>Metazoa</taxon>
        <taxon>Spiralia</taxon>
        <taxon>Lophotrochozoa</taxon>
        <taxon>Mollusca</taxon>
        <taxon>Gastropoda</taxon>
        <taxon>Heterobranchia</taxon>
        <taxon>Euthyneura</taxon>
        <taxon>Panpulmonata</taxon>
        <taxon>Sacoglossa</taxon>
        <taxon>Placobranchoidea</taxon>
        <taxon>Plakobranchidae</taxon>
        <taxon>Plakobranchus</taxon>
    </lineage>
</organism>
<dbReference type="Proteomes" id="UP000735302">
    <property type="component" value="Unassembled WGS sequence"/>
</dbReference>
<dbReference type="EMBL" id="BLXT01000514">
    <property type="protein sequence ID" value="GFN77942.1"/>
    <property type="molecule type" value="Genomic_DNA"/>
</dbReference>
<proteinExistence type="predicted"/>
<feature type="region of interest" description="Disordered" evidence="1">
    <location>
        <begin position="111"/>
        <end position="130"/>
    </location>
</feature>
<comment type="caution">
    <text evidence="2">The sequence shown here is derived from an EMBL/GenBank/DDBJ whole genome shotgun (WGS) entry which is preliminary data.</text>
</comment>
<accession>A0AAV3Y5W3</accession>
<evidence type="ECO:0000313" key="2">
    <source>
        <dbReference type="EMBL" id="GFN77942.1"/>
    </source>
</evidence>
<evidence type="ECO:0000256" key="1">
    <source>
        <dbReference type="SAM" id="MobiDB-lite"/>
    </source>
</evidence>
<dbReference type="AlphaFoldDB" id="A0AAV3Y5W3"/>
<gene>
    <name evidence="2" type="ORF">PoB_000444800</name>
</gene>